<reference evidence="9" key="1">
    <citation type="journal article" date="2019" name="Int. J. Syst. Evol. Microbiol.">
        <title>The Global Catalogue of Microorganisms (GCM) 10K type strain sequencing project: providing services to taxonomists for standard genome sequencing and annotation.</title>
        <authorList>
            <consortium name="The Broad Institute Genomics Platform"/>
            <consortium name="The Broad Institute Genome Sequencing Center for Infectious Disease"/>
            <person name="Wu L."/>
            <person name="Ma J."/>
        </authorList>
    </citation>
    <scope>NUCLEOTIDE SEQUENCE [LARGE SCALE GENOMIC DNA]</scope>
    <source>
        <strain evidence="9">JCM 14718</strain>
    </source>
</reference>
<proteinExistence type="inferred from homology"/>
<dbReference type="PIRSF" id="PIRSF028757">
    <property type="entry name" value="LD-carboxypeptidase"/>
    <property type="match status" value="1"/>
</dbReference>
<dbReference type="Proteomes" id="UP001500618">
    <property type="component" value="Unassembled WGS sequence"/>
</dbReference>
<gene>
    <name evidence="8" type="ORF">GCM10009765_32470</name>
</gene>
<dbReference type="SUPFAM" id="SSF52317">
    <property type="entry name" value="Class I glutamine amidotransferase-like"/>
    <property type="match status" value="1"/>
</dbReference>
<evidence type="ECO:0000256" key="4">
    <source>
        <dbReference type="ARBA" id="ARBA00022801"/>
    </source>
</evidence>
<evidence type="ECO:0000256" key="5">
    <source>
        <dbReference type="ARBA" id="ARBA00022825"/>
    </source>
</evidence>
<feature type="domain" description="LD-carboxypeptidase N-terminal" evidence="6">
    <location>
        <begin position="16"/>
        <end position="132"/>
    </location>
</feature>
<dbReference type="Gene3D" id="3.50.30.60">
    <property type="entry name" value="LD-carboxypeptidase A C-terminal domain-like"/>
    <property type="match status" value="1"/>
</dbReference>
<dbReference type="InterPro" id="IPR027478">
    <property type="entry name" value="LdcA_N"/>
</dbReference>
<sequence>MALTLRGRALRAGDRVRLVSPASYPSREWVDELVRLLTGWGLVVEIGEHALDRWGFMAGRDEDRIADLDAAFGDPGVRAVVATRGGAGAYRIVDGLDFAAIRADPKPLVGMSDITNLHIALWRHCRLATIHAWPAGDRAIASLHQLLTTTKPLTVVRDLSSPTAALDVPGTASGPLVGGNFTAIQGFVGAGVPSLEGAILCVESPVTPADPVLLDASLRPLVESGSLDGVRAVAIGDLGAIDPDGLQVWRVRLGELAVPVLGGLPFGHLEDQTSLPLGTPATLDTAAGTLTVAPAVA</sequence>
<evidence type="ECO:0000259" key="7">
    <source>
        <dbReference type="Pfam" id="PF17676"/>
    </source>
</evidence>
<keyword evidence="2" id="KW-0121">Carboxypeptidase</keyword>
<dbReference type="Pfam" id="PF02016">
    <property type="entry name" value="Peptidase_S66"/>
    <property type="match status" value="1"/>
</dbReference>
<dbReference type="InterPro" id="IPR003507">
    <property type="entry name" value="S66_fam"/>
</dbReference>
<dbReference type="PANTHER" id="PTHR30237:SF2">
    <property type="entry name" value="MUREIN TETRAPEPTIDE CARBOXYPEPTIDASE"/>
    <property type="match status" value="1"/>
</dbReference>
<dbReference type="Gene3D" id="3.40.50.10740">
    <property type="entry name" value="Class I glutamine amidotransferase-like"/>
    <property type="match status" value="1"/>
</dbReference>
<name>A0ABP4T1H8_9ACTN</name>
<evidence type="ECO:0000313" key="9">
    <source>
        <dbReference type="Proteomes" id="UP001500618"/>
    </source>
</evidence>
<dbReference type="InterPro" id="IPR029062">
    <property type="entry name" value="Class_I_gatase-like"/>
</dbReference>
<dbReference type="InterPro" id="IPR027461">
    <property type="entry name" value="Carboxypeptidase_A_C_sf"/>
</dbReference>
<dbReference type="Pfam" id="PF17676">
    <property type="entry name" value="Peptidase_S66C"/>
    <property type="match status" value="1"/>
</dbReference>
<comment type="similarity">
    <text evidence="1">Belongs to the peptidase S66 family.</text>
</comment>
<protein>
    <submittedName>
        <fullName evidence="8">LD-carboxypeptidase</fullName>
    </submittedName>
</protein>
<feature type="domain" description="LD-carboxypeptidase C-terminal" evidence="7">
    <location>
        <begin position="173"/>
        <end position="283"/>
    </location>
</feature>
<evidence type="ECO:0000256" key="2">
    <source>
        <dbReference type="ARBA" id="ARBA00022645"/>
    </source>
</evidence>
<evidence type="ECO:0000256" key="3">
    <source>
        <dbReference type="ARBA" id="ARBA00022670"/>
    </source>
</evidence>
<accession>A0ABP4T1H8</accession>
<dbReference type="RefSeq" id="WP_344311101.1">
    <property type="nucleotide sequence ID" value="NZ_BAAANY010000009.1"/>
</dbReference>
<keyword evidence="4" id="KW-0378">Hydrolase</keyword>
<dbReference type="EMBL" id="BAAANY010000009">
    <property type="protein sequence ID" value="GAA1680796.1"/>
    <property type="molecule type" value="Genomic_DNA"/>
</dbReference>
<evidence type="ECO:0000256" key="1">
    <source>
        <dbReference type="ARBA" id="ARBA00010233"/>
    </source>
</evidence>
<organism evidence="8 9">
    <name type="scientific">Fodinicola feengrottensis</name>
    <dbReference type="NCBI Taxonomy" id="435914"/>
    <lineage>
        <taxon>Bacteria</taxon>
        <taxon>Bacillati</taxon>
        <taxon>Actinomycetota</taxon>
        <taxon>Actinomycetes</taxon>
        <taxon>Mycobacteriales</taxon>
        <taxon>Fodinicola</taxon>
    </lineage>
</organism>
<evidence type="ECO:0000313" key="8">
    <source>
        <dbReference type="EMBL" id="GAA1680796.1"/>
    </source>
</evidence>
<dbReference type="CDD" id="cd07025">
    <property type="entry name" value="Peptidase_S66"/>
    <property type="match status" value="1"/>
</dbReference>
<dbReference type="SUPFAM" id="SSF141986">
    <property type="entry name" value="LD-carboxypeptidase A C-terminal domain-like"/>
    <property type="match status" value="1"/>
</dbReference>
<dbReference type="InterPro" id="IPR040921">
    <property type="entry name" value="Peptidase_S66C"/>
</dbReference>
<comment type="caution">
    <text evidence="8">The sequence shown here is derived from an EMBL/GenBank/DDBJ whole genome shotgun (WGS) entry which is preliminary data.</text>
</comment>
<dbReference type="InterPro" id="IPR040449">
    <property type="entry name" value="Peptidase_S66_N"/>
</dbReference>
<evidence type="ECO:0000259" key="6">
    <source>
        <dbReference type="Pfam" id="PF02016"/>
    </source>
</evidence>
<keyword evidence="9" id="KW-1185">Reference proteome</keyword>
<keyword evidence="5" id="KW-0720">Serine protease</keyword>
<keyword evidence="3" id="KW-0645">Protease</keyword>
<dbReference type="PANTHER" id="PTHR30237">
    <property type="entry name" value="MURAMOYLTETRAPEPTIDE CARBOXYPEPTIDASE"/>
    <property type="match status" value="1"/>
</dbReference>